<dbReference type="Proteomes" id="UP000054272">
    <property type="component" value="Unassembled WGS sequence"/>
</dbReference>
<comment type="subunit">
    <text evidence="15">Component of the Smc5-Smc6 complex.</text>
</comment>
<keyword evidence="19" id="KW-1185">Reference proteome</keyword>
<keyword evidence="12 15" id="KW-0233">DNA recombination</keyword>
<feature type="domain" description="Non-structural maintenance of chromosomes element 1 RING C4HC3-type" evidence="17">
    <location>
        <begin position="208"/>
        <end position="250"/>
    </location>
</feature>
<dbReference type="Gene3D" id="3.90.1150.220">
    <property type="match status" value="1"/>
</dbReference>
<keyword evidence="6 15" id="KW-0808">Transferase</keyword>
<evidence type="ECO:0000256" key="3">
    <source>
        <dbReference type="ARBA" id="ARBA00010258"/>
    </source>
</evidence>
<evidence type="ECO:0000256" key="4">
    <source>
        <dbReference type="ARBA" id="ARBA00012483"/>
    </source>
</evidence>
<evidence type="ECO:0000256" key="6">
    <source>
        <dbReference type="ARBA" id="ARBA00022679"/>
    </source>
</evidence>
<feature type="compositionally biased region" description="Acidic residues" evidence="16">
    <location>
        <begin position="291"/>
        <end position="313"/>
    </location>
</feature>
<evidence type="ECO:0000256" key="8">
    <source>
        <dbReference type="ARBA" id="ARBA00022763"/>
    </source>
</evidence>
<feature type="compositionally biased region" description="Polar residues" evidence="16">
    <location>
        <begin position="317"/>
        <end position="326"/>
    </location>
</feature>
<dbReference type="InterPro" id="IPR036388">
    <property type="entry name" value="WH-like_DNA-bd_sf"/>
</dbReference>
<evidence type="ECO:0000256" key="1">
    <source>
        <dbReference type="ARBA" id="ARBA00000900"/>
    </source>
</evidence>
<evidence type="ECO:0000256" key="9">
    <source>
        <dbReference type="ARBA" id="ARBA00022771"/>
    </source>
</evidence>
<protein>
    <recommendedName>
        <fullName evidence="5 15">Non-structural maintenance of chromosomes element 1 homolog</fullName>
        <ecNumber evidence="4 15">2.3.2.27</ecNumber>
    </recommendedName>
</protein>
<keyword evidence="13 15" id="KW-0234">DNA repair</keyword>
<dbReference type="Pfam" id="PF08746">
    <property type="entry name" value="zf-RING-like"/>
    <property type="match status" value="1"/>
</dbReference>
<feature type="region of interest" description="Disordered" evidence="16">
    <location>
        <begin position="261"/>
        <end position="355"/>
    </location>
</feature>
<evidence type="ECO:0000259" key="17">
    <source>
        <dbReference type="Pfam" id="PF08746"/>
    </source>
</evidence>
<dbReference type="InterPro" id="IPR014857">
    <property type="entry name" value="Nse1_RING_C4HC3-type"/>
</dbReference>
<dbReference type="Gene3D" id="3.30.40.10">
    <property type="entry name" value="Zinc/RING finger domain, C3HC4 (zinc finger)"/>
    <property type="match status" value="1"/>
</dbReference>
<dbReference type="CDD" id="cd16493">
    <property type="entry name" value="RING-CH-C4HC3_NSE1"/>
    <property type="match status" value="1"/>
</dbReference>
<dbReference type="Gene3D" id="1.10.10.10">
    <property type="entry name" value="Winged helix-like DNA-binding domain superfamily/Winged helix DNA-binding domain"/>
    <property type="match status" value="1"/>
</dbReference>
<evidence type="ECO:0000256" key="2">
    <source>
        <dbReference type="ARBA" id="ARBA00004123"/>
    </source>
</evidence>
<feature type="compositionally biased region" description="Basic residues" evidence="16">
    <location>
        <begin position="276"/>
        <end position="286"/>
    </location>
</feature>
<comment type="subcellular location">
    <subcellularLocation>
        <location evidence="2 15">Nucleus</location>
    </subcellularLocation>
</comment>
<evidence type="ECO:0000256" key="7">
    <source>
        <dbReference type="ARBA" id="ARBA00022723"/>
    </source>
</evidence>
<dbReference type="EMBL" id="KN848593">
    <property type="protein sequence ID" value="KIR81582.1"/>
    <property type="molecule type" value="Genomic_DNA"/>
</dbReference>
<proteinExistence type="inferred from homology"/>
<evidence type="ECO:0000256" key="14">
    <source>
        <dbReference type="ARBA" id="ARBA00023242"/>
    </source>
</evidence>
<evidence type="ECO:0000256" key="12">
    <source>
        <dbReference type="ARBA" id="ARBA00023172"/>
    </source>
</evidence>
<reference evidence="18 19" key="1">
    <citation type="submission" date="2015-01" db="EMBL/GenBank/DDBJ databases">
        <title>The Genome Sequence of Cryptococcus gattii EJB2.</title>
        <authorList>
            <consortium name="The Broad Institute Genomics Platform"/>
            <person name="Cuomo C."/>
            <person name="Litvintseva A."/>
            <person name="Chen Y."/>
            <person name="Heitman J."/>
            <person name="Sun S."/>
            <person name="Springer D."/>
            <person name="Dromer F."/>
            <person name="Young S."/>
            <person name="Zeng Q."/>
            <person name="Gargeya S."/>
            <person name="Abouelleil A."/>
            <person name="Alvarado L."/>
            <person name="Chapman S.B."/>
            <person name="Gainer-Dewar J."/>
            <person name="Goldberg J."/>
            <person name="Griggs A."/>
            <person name="Gujja S."/>
            <person name="Hansen M."/>
            <person name="Howarth C."/>
            <person name="Imamovic A."/>
            <person name="Larimer J."/>
            <person name="Murphy C."/>
            <person name="Naylor J."/>
            <person name="Pearson M."/>
            <person name="Priest M."/>
            <person name="Roberts A."/>
            <person name="Saif S."/>
            <person name="Shea T."/>
            <person name="Sykes S."/>
            <person name="Wortman J."/>
            <person name="Nusbaum C."/>
            <person name="Birren B."/>
        </authorList>
    </citation>
    <scope>NUCLEOTIDE SEQUENCE [LARGE SCALE GENOMIC DNA]</scope>
    <source>
        <strain evidence="18 19">EJB2</strain>
    </source>
</reference>
<keyword evidence="14 15" id="KW-0539">Nucleus</keyword>
<name>A0ABR5C104_9TREE</name>
<keyword evidence="7 15" id="KW-0479">Metal-binding</keyword>
<comment type="similarity">
    <text evidence="3 15">Belongs to the NSE1 family.</text>
</comment>
<accession>A0ABR5C104</accession>
<sequence>MSRDAVANVEGTVEPTLLHRVFIQSLLSRRVVSETIALELYKRAVAAVRAHDRQFNPPYATSSNGVASFVTDVSSLLHIVSLEIIRTIDQRSDRAFFVLRNLDASEVASLATDLNSTEVEYLRNLIESIVISYPANSLAIGQARDVINDSPLTQHKMTKSHAESLLDALVSRGWLYKSKRIRFSLGVRALAELETYLKNEFDQYVKSCAQCKRVVTEGIACSNEGCDCHIHNTCYARNIQRLANPVCPSCSSSFRDLAPKPVGEKAVSTMEDSFKGGRKRKGKGKNVRNGDEEDEEDEEEEGGSSEAEDELDEQRESQSQVHQNQESIRRSYVPETQYEEEPSTSAGPSKRTRRR</sequence>
<evidence type="ECO:0000256" key="15">
    <source>
        <dbReference type="RuleBase" id="RU368018"/>
    </source>
</evidence>
<organism evidence="18 19">
    <name type="scientific">Cryptococcus gattii EJB2</name>
    <dbReference type="NCBI Taxonomy" id="1296103"/>
    <lineage>
        <taxon>Eukaryota</taxon>
        <taxon>Fungi</taxon>
        <taxon>Dikarya</taxon>
        <taxon>Basidiomycota</taxon>
        <taxon>Agaricomycotina</taxon>
        <taxon>Tremellomycetes</taxon>
        <taxon>Tremellales</taxon>
        <taxon>Cryptococcaceae</taxon>
        <taxon>Cryptococcus</taxon>
        <taxon>Cryptococcus gattii species complex</taxon>
    </lineage>
</organism>
<comment type="function">
    <text evidence="15">Acts in a DNA repair pathway for removal of UV-induced DNA damage that is distinct from classical nucleotide excision repair and in repair of ionizing radiation damage. Functions in homologous recombination repair of DNA double strand breaks and in recovery of stalled replication forks.</text>
</comment>
<keyword evidence="10 15" id="KW-0833">Ubl conjugation pathway</keyword>
<evidence type="ECO:0000313" key="18">
    <source>
        <dbReference type="EMBL" id="KIR81582.1"/>
    </source>
</evidence>
<evidence type="ECO:0000313" key="19">
    <source>
        <dbReference type="Proteomes" id="UP000054272"/>
    </source>
</evidence>
<gene>
    <name evidence="18" type="ORF">I306_01285</name>
</gene>
<dbReference type="EC" id="2.3.2.27" evidence="4 15"/>
<evidence type="ECO:0000256" key="13">
    <source>
        <dbReference type="ARBA" id="ARBA00023204"/>
    </source>
</evidence>
<dbReference type="InterPro" id="IPR011513">
    <property type="entry name" value="Nse1"/>
</dbReference>
<dbReference type="Pfam" id="PF07574">
    <property type="entry name" value="SMC_Nse1"/>
    <property type="match status" value="1"/>
</dbReference>
<evidence type="ECO:0000256" key="10">
    <source>
        <dbReference type="ARBA" id="ARBA00022786"/>
    </source>
</evidence>
<comment type="catalytic activity">
    <reaction evidence="1 15">
        <text>S-ubiquitinyl-[E2 ubiquitin-conjugating enzyme]-L-cysteine + [acceptor protein]-L-lysine = [E2 ubiquitin-conjugating enzyme]-L-cysteine + N(6)-ubiquitinyl-[acceptor protein]-L-lysine.</text>
        <dbReference type="EC" id="2.3.2.27"/>
    </reaction>
</comment>
<keyword evidence="11 15" id="KW-0862">Zinc</keyword>
<evidence type="ECO:0000256" key="11">
    <source>
        <dbReference type="ARBA" id="ARBA00022833"/>
    </source>
</evidence>
<dbReference type="InterPro" id="IPR013083">
    <property type="entry name" value="Znf_RING/FYVE/PHD"/>
</dbReference>
<evidence type="ECO:0000256" key="5">
    <source>
        <dbReference type="ARBA" id="ARBA00019422"/>
    </source>
</evidence>
<keyword evidence="8 15" id="KW-0227">DNA damage</keyword>
<evidence type="ECO:0000256" key="16">
    <source>
        <dbReference type="SAM" id="MobiDB-lite"/>
    </source>
</evidence>
<dbReference type="PANTHER" id="PTHR20973:SF0">
    <property type="entry name" value="NON-STRUCTURAL MAINTENANCE OF CHROMOSOMES ELEMENT 1 HOMOLOG"/>
    <property type="match status" value="1"/>
</dbReference>
<keyword evidence="9 15" id="KW-0863">Zinc-finger</keyword>
<dbReference type="PANTHER" id="PTHR20973">
    <property type="entry name" value="NON-SMC ELEMENT 1-RELATED"/>
    <property type="match status" value="1"/>
</dbReference>